<dbReference type="Proteomes" id="UP000054270">
    <property type="component" value="Unassembled WGS sequence"/>
</dbReference>
<evidence type="ECO:0000313" key="2">
    <source>
        <dbReference type="Proteomes" id="UP000054270"/>
    </source>
</evidence>
<sequence length="197" mass="21697">MKCSPRCSERALINTDGIESGLCITVTVYKELRLDDVVCEVRAVLIVWPRDSTGPSASRDERVFSFFPALSPLTHTAALLYFKVYAFTSGFEVSSSCTRHVVIVCAIPLNVTTHPRHLLTFQGPLLPRRVPSPNLPCARLHPRIPSSNVHLHLAEPSMDTACIEDIHSTPQDRIRRSASLSSLPSLVVGAPFPRFPG</sequence>
<reference evidence="2" key="1">
    <citation type="submission" date="2014-04" db="EMBL/GenBank/DDBJ databases">
        <title>Evolutionary Origins and Diversification of the Mycorrhizal Mutualists.</title>
        <authorList>
            <consortium name="DOE Joint Genome Institute"/>
            <consortium name="Mycorrhizal Genomics Consortium"/>
            <person name="Kohler A."/>
            <person name="Kuo A."/>
            <person name="Nagy L.G."/>
            <person name="Floudas D."/>
            <person name="Copeland A."/>
            <person name="Barry K.W."/>
            <person name="Cichocki N."/>
            <person name="Veneault-Fourrey C."/>
            <person name="LaButti K."/>
            <person name="Lindquist E.A."/>
            <person name="Lipzen A."/>
            <person name="Lundell T."/>
            <person name="Morin E."/>
            <person name="Murat C."/>
            <person name="Riley R."/>
            <person name="Ohm R."/>
            <person name="Sun H."/>
            <person name="Tunlid A."/>
            <person name="Henrissat B."/>
            <person name="Grigoriev I.V."/>
            <person name="Hibbett D.S."/>
            <person name="Martin F."/>
        </authorList>
    </citation>
    <scope>NUCLEOTIDE SEQUENCE [LARGE SCALE GENOMIC DNA]</scope>
    <source>
        <strain evidence="2">FD-334 SS-4</strain>
    </source>
</reference>
<name>A0A0D2LT33_HYPSF</name>
<accession>A0A0D2LT33</accession>
<organism evidence="1 2">
    <name type="scientific">Hypholoma sublateritium (strain FD-334 SS-4)</name>
    <dbReference type="NCBI Taxonomy" id="945553"/>
    <lineage>
        <taxon>Eukaryota</taxon>
        <taxon>Fungi</taxon>
        <taxon>Dikarya</taxon>
        <taxon>Basidiomycota</taxon>
        <taxon>Agaricomycotina</taxon>
        <taxon>Agaricomycetes</taxon>
        <taxon>Agaricomycetidae</taxon>
        <taxon>Agaricales</taxon>
        <taxon>Agaricineae</taxon>
        <taxon>Strophariaceae</taxon>
        <taxon>Hypholoma</taxon>
    </lineage>
</organism>
<protein>
    <submittedName>
        <fullName evidence="1">Uncharacterized protein</fullName>
    </submittedName>
</protein>
<evidence type="ECO:0000313" key="1">
    <source>
        <dbReference type="EMBL" id="KJA14003.1"/>
    </source>
</evidence>
<gene>
    <name evidence="1" type="ORF">HYPSUDRAFT_220664</name>
</gene>
<proteinExistence type="predicted"/>
<dbReference type="EMBL" id="KN817700">
    <property type="protein sequence ID" value="KJA14003.1"/>
    <property type="molecule type" value="Genomic_DNA"/>
</dbReference>
<dbReference type="AlphaFoldDB" id="A0A0D2LT33"/>
<keyword evidence="2" id="KW-1185">Reference proteome</keyword>